<reference evidence="12" key="1">
    <citation type="journal article" date="2021" name="J Fungi (Basel)">
        <title>Virulence traits and population genomics of the black yeast Aureobasidium melanogenum.</title>
        <authorList>
            <person name="Cernosa A."/>
            <person name="Sun X."/>
            <person name="Gostincar C."/>
            <person name="Fang C."/>
            <person name="Gunde-Cimerman N."/>
            <person name="Song Z."/>
        </authorList>
    </citation>
    <scope>NUCLEOTIDE SEQUENCE</scope>
    <source>
        <strain evidence="12">EXF-9298</strain>
    </source>
</reference>
<dbReference type="InterPro" id="IPR002401">
    <property type="entry name" value="Cyt_P450_E_grp-I"/>
</dbReference>
<dbReference type="PROSITE" id="PS00028">
    <property type="entry name" value="ZINC_FINGER_C2H2_1"/>
    <property type="match status" value="2"/>
</dbReference>
<dbReference type="Proteomes" id="UP000729357">
    <property type="component" value="Unassembled WGS sequence"/>
</dbReference>
<dbReference type="EMBL" id="JAHFXS010001809">
    <property type="protein sequence ID" value="KAG9975435.1"/>
    <property type="molecule type" value="Genomic_DNA"/>
</dbReference>
<keyword evidence="9" id="KW-0863">Zinc-finger</keyword>
<dbReference type="GO" id="GO:0004497">
    <property type="term" value="F:monooxygenase activity"/>
    <property type="evidence" value="ECO:0007669"/>
    <property type="project" value="UniProtKB-KW"/>
</dbReference>
<comment type="pathway">
    <text evidence="2">Secondary metabolite biosynthesis.</text>
</comment>
<keyword evidence="9" id="KW-0862">Zinc</keyword>
<dbReference type="SUPFAM" id="SSF48264">
    <property type="entry name" value="Cytochrome P450"/>
    <property type="match status" value="1"/>
</dbReference>
<reference evidence="12" key="2">
    <citation type="submission" date="2021-08" db="EMBL/GenBank/DDBJ databases">
        <authorList>
            <person name="Gostincar C."/>
            <person name="Sun X."/>
            <person name="Song Z."/>
            <person name="Gunde-Cimerman N."/>
        </authorList>
    </citation>
    <scope>NUCLEOTIDE SEQUENCE</scope>
    <source>
        <strain evidence="12">EXF-9298</strain>
    </source>
</reference>
<dbReference type="InterPro" id="IPR050121">
    <property type="entry name" value="Cytochrome_P450_monoxygenase"/>
</dbReference>
<feature type="chain" id="PRO_5040199201" evidence="10">
    <location>
        <begin position="17"/>
        <end position="741"/>
    </location>
</feature>
<evidence type="ECO:0000256" key="9">
    <source>
        <dbReference type="PROSITE-ProRule" id="PRU00042"/>
    </source>
</evidence>
<keyword evidence="6 8" id="KW-0408">Iron</keyword>
<evidence type="ECO:0000256" key="2">
    <source>
        <dbReference type="ARBA" id="ARBA00005179"/>
    </source>
</evidence>
<dbReference type="PROSITE" id="PS50157">
    <property type="entry name" value="ZINC_FINGER_C2H2_2"/>
    <property type="match status" value="2"/>
</dbReference>
<evidence type="ECO:0000259" key="11">
    <source>
        <dbReference type="PROSITE" id="PS50157"/>
    </source>
</evidence>
<evidence type="ECO:0000256" key="3">
    <source>
        <dbReference type="ARBA" id="ARBA00022617"/>
    </source>
</evidence>
<feature type="signal peptide" evidence="10">
    <location>
        <begin position="1"/>
        <end position="16"/>
    </location>
</feature>
<proteinExistence type="predicted"/>
<dbReference type="GO" id="GO:0008270">
    <property type="term" value="F:zinc ion binding"/>
    <property type="evidence" value="ECO:0007669"/>
    <property type="project" value="UniProtKB-KW"/>
</dbReference>
<dbReference type="CDD" id="cd11051">
    <property type="entry name" value="CYP59-like"/>
    <property type="match status" value="1"/>
</dbReference>
<keyword evidence="5" id="KW-0560">Oxidoreductase</keyword>
<name>A0A9P8JS67_AURME</name>
<feature type="domain" description="C2H2-type" evidence="11">
    <location>
        <begin position="593"/>
        <end position="622"/>
    </location>
</feature>
<keyword evidence="10" id="KW-0732">Signal</keyword>
<dbReference type="PANTHER" id="PTHR24305:SF107">
    <property type="entry name" value="P450, PUTATIVE (EUROFUNG)-RELATED"/>
    <property type="match status" value="1"/>
</dbReference>
<keyword evidence="13" id="KW-1185">Reference proteome</keyword>
<keyword evidence="4 8" id="KW-0479">Metal-binding</keyword>
<protein>
    <submittedName>
        <fullName evidence="12">Cytochrome P450</fullName>
    </submittedName>
</protein>
<comment type="cofactor">
    <cofactor evidence="1 8">
        <name>heme</name>
        <dbReference type="ChEBI" id="CHEBI:30413"/>
    </cofactor>
</comment>
<dbReference type="InterPro" id="IPR036236">
    <property type="entry name" value="Znf_C2H2_sf"/>
</dbReference>
<dbReference type="GO" id="GO:0020037">
    <property type="term" value="F:heme binding"/>
    <property type="evidence" value="ECO:0007669"/>
    <property type="project" value="InterPro"/>
</dbReference>
<evidence type="ECO:0000256" key="1">
    <source>
        <dbReference type="ARBA" id="ARBA00001971"/>
    </source>
</evidence>
<dbReference type="SMART" id="SM00355">
    <property type="entry name" value="ZnF_C2H2"/>
    <property type="match status" value="4"/>
</dbReference>
<gene>
    <name evidence="12" type="ORF">KCU98_g11347</name>
</gene>
<keyword evidence="7" id="KW-0503">Monooxygenase</keyword>
<keyword evidence="3 8" id="KW-0349">Heme</keyword>
<dbReference type="InterPro" id="IPR036396">
    <property type="entry name" value="Cyt_P450_sf"/>
</dbReference>
<dbReference type="Gene3D" id="1.10.630.10">
    <property type="entry name" value="Cytochrome P450"/>
    <property type="match status" value="1"/>
</dbReference>
<evidence type="ECO:0000256" key="7">
    <source>
        <dbReference type="ARBA" id="ARBA00023033"/>
    </source>
</evidence>
<dbReference type="Pfam" id="PF00067">
    <property type="entry name" value="p450"/>
    <property type="match status" value="1"/>
</dbReference>
<dbReference type="PRINTS" id="PR00463">
    <property type="entry name" value="EP450I"/>
</dbReference>
<evidence type="ECO:0000256" key="5">
    <source>
        <dbReference type="ARBA" id="ARBA00023002"/>
    </source>
</evidence>
<feature type="non-terminal residue" evidence="12">
    <location>
        <position position="741"/>
    </location>
</feature>
<evidence type="ECO:0000256" key="10">
    <source>
        <dbReference type="SAM" id="SignalP"/>
    </source>
</evidence>
<sequence>MNTLALALLAVMLTAPGPPHHPIFGHLKVMAEASRASPRGCAGQSLPLMVKYRYNLPDLFYLDLWPFSESLCVATHTSYSSQFLTERSMPKHPVLGEALSVISGGGDMLSSDGPQWKVWRSAFNPGFSVAHLMTMMPTIVDNVATFVQILHKHAVNNELFRMEHLATRLTIDIIGKIVLDDNFNSQLVEHPLVTAFESQVRWMKIVPVMQKPLQILNIFRPFVHWWNQRQMDTGKKKYVIDLALETYLKENNVSGDTTKLDPKFKDAALRNIKVFIFAGHDTSSSTICYCHYQLSQHPKALARLRKECEDIFGTDVSKTGDMIKADPYLLNKMRYADAVVRETLRIFPPGNTVRAGAADFFISDPDTGERYPTDGWLLWSHNLGHMVNPALWGEDVYTFRPERWLVDESNSEGAANRDAFMAFAKGPRNCIGQELAMLETKMMLAMTIRQFDFHEAFAEVEKLKNDGSGYPSSLSGVQEQFGEKAYQIQLGTAKPREAKLKQFIELEQQPHGLILSIIRQLHLHVSLKHEPLSTKNIKMLPAGPVTKDNVDYSQETYLIQRLRPQQCNVCGNNSTSLGRLNSHMQRHDPAKPWKCKEDECPAELKTTWELDPHMMVHTDERPHECDEPKCGIRFKPPKELATHATFHEQCPVLCPYSVCKRRVGIEPDLNAHMHIHGLFVCSECFEGFEEEDTPARARGMKIWTSLARKAKSLVNAPIRFLSVANQSAAKIFPSDVYSTLT</sequence>
<accession>A0A9P8JS67</accession>
<evidence type="ECO:0000256" key="4">
    <source>
        <dbReference type="ARBA" id="ARBA00022723"/>
    </source>
</evidence>
<dbReference type="SUPFAM" id="SSF57667">
    <property type="entry name" value="beta-beta-alpha zinc fingers"/>
    <property type="match status" value="2"/>
</dbReference>
<comment type="caution">
    <text evidence="12">The sequence shown here is derived from an EMBL/GenBank/DDBJ whole genome shotgun (WGS) entry which is preliminary data.</text>
</comment>
<evidence type="ECO:0000256" key="6">
    <source>
        <dbReference type="ARBA" id="ARBA00023004"/>
    </source>
</evidence>
<dbReference type="GO" id="GO:0005506">
    <property type="term" value="F:iron ion binding"/>
    <property type="evidence" value="ECO:0007669"/>
    <property type="project" value="InterPro"/>
</dbReference>
<feature type="domain" description="C2H2-type" evidence="11">
    <location>
        <begin position="565"/>
        <end position="592"/>
    </location>
</feature>
<dbReference type="GO" id="GO:0016705">
    <property type="term" value="F:oxidoreductase activity, acting on paired donors, with incorporation or reduction of molecular oxygen"/>
    <property type="evidence" value="ECO:0007669"/>
    <property type="project" value="InterPro"/>
</dbReference>
<organism evidence="12 13">
    <name type="scientific">Aureobasidium melanogenum</name>
    <name type="common">Aureobasidium pullulans var. melanogenum</name>
    <dbReference type="NCBI Taxonomy" id="46634"/>
    <lineage>
        <taxon>Eukaryota</taxon>
        <taxon>Fungi</taxon>
        <taxon>Dikarya</taxon>
        <taxon>Ascomycota</taxon>
        <taxon>Pezizomycotina</taxon>
        <taxon>Dothideomycetes</taxon>
        <taxon>Dothideomycetidae</taxon>
        <taxon>Dothideales</taxon>
        <taxon>Saccotheciaceae</taxon>
        <taxon>Aureobasidium</taxon>
    </lineage>
</organism>
<dbReference type="InterPro" id="IPR001128">
    <property type="entry name" value="Cyt_P450"/>
</dbReference>
<evidence type="ECO:0000313" key="12">
    <source>
        <dbReference type="EMBL" id="KAG9975435.1"/>
    </source>
</evidence>
<evidence type="ECO:0000313" key="13">
    <source>
        <dbReference type="Proteomes" id="UP000729357"/>
    </source>
</evidence>
<dbReference type="Gene3D" id="3.30.160.60">
    <property type="entry name" value="Classic Zinc Finger"/>
    <property type="match status" value="2"/>
</dbReference>
<dbReference type="PANTHER" id="PTHR24305">
    <property type="entry name" value="CYTOCHROME P450"/>
    <property type="match status" value="1"/>
</dbReference>
<dbReference type="PRINTS" id="PR00385">
    <property type="entry name" value="P450"/>
</dbReference>
<dbReference type="InterPro" id="IPR013087">
    <property type="entry name" value="Znf_C2H2_type"/>
</dbReference>
<dbReference type="AlphaFoldDB" id="A0A9P8JS67"/>
<evidence type="ECO:0000256" key="8">
    <source>
        <dbReference type="PIRSR" id="PIRSR602401-1"/>
    </source>
</evidence>
<feature type="binding site" description="axial binding residue" evidence="8">
    <location>
        <position position="430"/>
    </location>
    <ligand>
        <name>heme</name>
        <dbReference type="ChEBI" id="CHEBI:30413"/>
    </ligand>
    <ligandPart>
        <name>Fe</name>
        <dbReference type="ChEBI" id="CHEBI:18248"/>
    </ligandPart>
</feature>